<comment type="pathway">
    <text evidence="4">Phospholipid metabolism.</text>
</comment>
<dbReference type="InterPro" id="IPR013216">
    <property type="entry name" value="Methyltransf_11"/>
</dbReference>
<dbReference type="Pfam" id="PF08241">
    <property type="entry name" value="Methyltransf_11"/>
    <property type="match status" value="1"/>
</dbReference>
<dbReference type="AlphaFoldDB" id="A0A1D7UTR5"/>
<dbReference type="SUPFAM" id="SSF53335">
    <property type="entry name" value="S-adenosyl-L-methionine-dependent methyltransferases"/>
    <property type="match status" value="1"/>
</dbReference>
<keyword evidence="2 6" id="KW-0489">Methyltransferase</keyword>
<evidence type="ECO:0000256" key="2">
    <source>
        <dbReference type="ARBA" id="ARBA00022603"/>
    </source>
</evidence>
<dbReference type="InterPro" id="IPR029063">
    <property type="entry name" value="SAM-dependent_MTases_sf"/>
</dbReference>
<sequence length="289" mass="32893">MTSAKRFGLEEAPNTLTHLLLNPKNSSWANFGFWKDTEDYPTACKTLASLLGKTADLKPEQEVLDLGFGCGDQFFVWKEEFSLPFSHLTGINPSPVQVEFAKNLLNEKKEILPKLICASLENTMSSFPEESFDRILCLDSAYFFPDRIRFCKEAFRVLKPKGRLVSVELILRDGRFGILDSLFRSFVCKLSGIPSKNRVTPNSLSRILKDVGFKTDEFTFLEKNVFRGFAKFLKEKTRPGQTEIPERIAAKYASFGKFLGGERMEKYFQFVLYSAEKPISGLNLQKNLS</sequence>
<keyword evidence="3 6" id="KW-0808">Transferase</keyword>
<evidence type="ECO:0000313" key="7">
    <source>
        <dbReference type="Proteomes" id="UP000094197"/>
    </source>
</evidence>
<protein>
    <submittedName>
        <fullName evidence="6">SAM-dependent methyltransferase</fullName>
    </submittedName>
</protein>
<dbReference type="GO" id="GO:0032259">
    <property type="term" value="P:methylation"/>
    <property type="evidence" value="ECO:0007669"/>
    <property type="project" value="UniProtKB-KW"/>
</dbReference>
<reference evidence="6 7" key="1">
    <citation type="submission" date="2016-04" db="EMBL/GenBank/DDBJ databases">
        <title>Complete genome seqeunce of Leptospira alstonii serovar Room22.</title>
        <authorList>
            <person name="Nally J.E."/>
            <person name="Bayles D.O."/>
            <person name="Hurley D."/>
            <person name="Fanning S."/>
            <person name="McMahon B.J."/>
            <person name="Arent Z."/>
        </authorList>
    </citation>
    <scope>NUCLEOTIDE SEQUENCE [LARGE SCALE GENOMIC DNA]</scope>
    <source>
        <strain evidence="6 7">GWTS #1</strain>
    </source>
</reference>
<feature type="domain" description="Methyltransferase type 11" evidence="5">
    <location>
        <begin position="64"/>
        <end position="165"/>
    </location>
</feature>
<dbReference type="Gene3D" id="3.40.50.150">
    <property type="entry name" value="Vaccinia Virus protein VP39"/>
    <property type="match status" value="1"/>
</dbReference>
<dbReference type="CDD" id="cd02440">
    <property type="entry name" value="AdoMet_MTases"/>
    <property type="match status" value="1"/>
</dbReference>
<organism evidence="6 7">
    <name type="scientific">Leptospira tipperaryensis</name>
    <dbReference type="NCBI Taxonomy" id="2564040"/>
    <lineage>
        <taxon>Bacteria</taxon>
        <taxon>Pseudomonadati</taxon>
        <taxon>Spirochaetota</taxon>
        <taxon>Spirochaetia</taxon>
        <taxon>Leptospirales</taxon>
        <taxon>Leptospiraceae</taxon>
        <taxon>Leptospira</taxon>
    </lineage>
</organism>
<evidence type="ECO:0000256" key="3">
    <source>
        <dbReference type="ARBA" id="ARBA00022679"/>
    </source>
</evidence>
<dbReference type="EMBL" id="CP015217">
    <property type="protein sequence ID" value="AOP32938.1"/>
    <property type="molecule type" value="Genomic_DNA"/>
</dbReference>
<evidence type="ECO:0000259" key="5">
    <source>
        <dbReference type="Pfam" id="PF08241"/>
    </source>
</evidence>
<evidence type="ECO:0000256" key="1">
    <source>
        <dbReference type="ARBA" id="ARBA00005189"/>
    </source>
</evidence>
<dbReference type="OrthoDB" id="9772751at2"/>
<comment type="pathway">
    <text evidence="1">Lipid metabolism.</text>
</comment>
<dbReference type="PANTHER" id="PTHR44307">
    <property type="entry name" value="PHOSPHOETHANOLAMINE METHYLTRANSFERASE"/>
    <property type="match status" value="1"/>
</dbReference>
<dbReference type="GO" id="GO:0008757">
    <property type="term" value="F:S-adenosylmethionine-dependent methyltransferase activity"/>
    <property type="evidence" value="ECO:0007669"/>
    <property type="project" value="InterPro"/>
</dbReference>
<dbReference type="KEGG" id="laj:A0128_03080"/>
<gene>
    <name evidence="6" type="ORF">A0128_03080</name>
</gene>
<dbReference type="Proteomes" id="UP000094197">
    <property type="component" value="Chromosome 1"/>
</dbReference>
<accession>A0A1D7UTR5</accession>
<dbReference type="RefSeq" id="WP_069606181.1">
    <property type="nucleotide sequence ID" value="NZ_CP015217.1"/>
</dbReference>
<dbReference type="PANTHER" id="PTHR44307:SF2">
    <property type="entry name" value="PHOSPHOETHANOLAMINE METHYLTRANSFERASE ISOFORM X1"/>
    <property type="match status" value="1"/>
</dbReference>
<evidence type="ECO:0000313" key="6">
    <source>
        <dbReference type="EMBL" id="AOP32938.1"/>
    </source>
</evidence>
<keyword evidence="7" id="KW-1185">Reference proteome</keyword>
<name>A0A1D7UTR5_9LEPT</name>
<evidence type="ECO:0000256" key="4">
    <source>
        <dbReference type="ARBA" id="ARBA00025707"/>
    </source>
</evidence>
<proteinExistence type="predicted"/>